<proteinExistence type="predicted"/>
<organism evidence="2 3">
    <name type="scientific">Candidatus Bilamarchaeum dharawalense</name>
    <dbReference type="NCBI Taxonomy" id="2885759"/>
    <lineage>
        <taxon>Archaea</taxon>
        <taxon>Candidatus Micrarchaeota</taxon>
        <taxon>Candidatus Micrarchaeia</taxon>
        <taxon>Candidatus Anstonellales</taxon>
        <taxon>Candidatus Bilamarchaeaceae</taxon>
        <taxon>Candidatus Bilamarchaeum</taxon>
    </lineage>
</organism>
<dbReference type="Proteomes" id="UP000789941">
    <property type="component" value="Unassembled WGS sequence"/>
</dbReference>
<dbReference type="Gene3D" id="1.20.58.340">
    <property type="entry name" value="Magnesium transport protein CorA, transmembrane region"/>
    <property type="match status" value="2"/>
</dbReference>
<comment type="caution">
    <text evidence="2">The sequence shown here is derived from an EMBL/GenBank/DDBJ whole genome shotgun (WGS) entry which is preliminary data.</text>
</comment>
<sequence>MALSNELVRKLRVKHGTSKIILSLEEKGFCVALMNDGTTCEHEARDIPEFLQKTKLANISWIDYIVDDLNGSASKAALDFGFSEQLITPLLKSTRSSYEDLDSELGLRIPAIIVNGFDVKIEYLLILMRKNLVVTIHTTEVKRFFRIRRYAKIFMRKIKPKLSPQDKLTSVLIRIIDENNARNFDHLREIEENSDKLSAKLSTINSRREELGKDIHLMKHALISYLNGLWETVDVLNTLRYGDPELLTDDPIILQRMSGLVAEVNGQIGLAEHMSEVLASGLEVIQSIYNNQLQVLNNKLALLVAYLTVIGTAVLVPNTLATALGSDVFHLGPEDAWWYILVILGSTVLSTVVAYWWVKSRGLLPDRPD</sequence>
<name>A0A5E4LV38_9ARCH</name>
<keyword evidence="1" id="KW-0472">Membrane</keyword>
<keyword evidence="1" id="KW-0812">Transmembrane</keyword>
<dbReference type="GO" id="GO:0046873">
    <property type="term" value="F:metal ion transmembrane transporter activity"/>
    <property type="evidence" value="ECO:0007669"/>
    <property type="project" value="InterPro"/>
</dbReference>
<gene>
    <name evidence="2" type="ORF">LFW2832_00481</name>
</gene>
<dbReference type="InterPro" id="IPR002523">
    <property type="entry name" value="MgTranspt_CorA/ZnTranspt_ZntB"/>
</dbReference>
<feature type="transmembrane region" description="Helical" evidence="1">
    <location>
        <begin position="300"/>
        <end position="324"/>
    </location>
</feature>
<dbReference type="AlphaFoldDB" id="A0A5E4LV38"/>
<reference evidence="2 3" key="1">
    <citation type="submission" date="2019-08" db="EMBL/GenBank/DDBJ databases">
        <authorList>
            <person name="Vazquez-Campos X."/>
        </authorList>
    </citation>
    <scope>NUCLEOTIDE SEQUENCE [LARGE SCALE GENOMIC DNA]</scope>
    <source>
        <strain evidence="2">LFW-283_2</strain>
    </source>
</reference>
<evidence type="ECO:0000256" key="1">
    <source>
        <dbReference type="SAM" id="Phobius"/>
    </source>
</evidence>
<dbReference type="Pfam" id="PF01544">
    <property type="entry name" value="CorA"/>
    <property type="match status" value="1"/>
</dbReference>
<dbReference type="GO" id="GO:0016020">
    <property type="term" value="C:membrane"/>
    <property type="evidence" value="ECO:0007669"/>
    <property type="project" value="InterPro"/>
</dbReference>
<protein>
    <submittedName>
        <fullName evidence="2">CorA-like Mg2+ transporter protein</fullName>
    </submittedName>
</protein>
<dbReference type="SUPFAM" id="SSF143865">
    <property type="entry name" value="CorA soluble domain-like"/>
    <property type="match status" value="1"/>
</dbReference>
<evidence type="ECO:0000313" key="2">
    <source>
        <dbReference type="EMBL" id="VVC03716.1"/>
    </source>
</evidence>
<dbReference type="EMBL" id="CABMJJ010000009">
    <property type="protein sequence ID" value="VVC03716.1"/>
    <property type="molecule type" value="Genomic_DNA"/>
</dbReference>
<keyword evidence="1" id="KW-1133">Transmembrane helix</keyword>
<feature type="transmembrane region" description="Helical" evidence="1">
    <location>
        <begin position="336"/>
        <end position="358"/>
    </location>
</feature>
<evidence type="ECO:0000313" key="3">
    <source>
        <dbReference type="Proteomes" id="UP000789941"/>
    </source>
</evidence>
<accession>A0A5E4LV38</accession>
<dbReference type="InterPro" id="IPR045861">
    <property type="entry name" value="CorA_cytoplasmic_dom"/>
</dbReference>